<reference evidence="3" key="1">
    <citation type="submission" date="2021-01" db="EMBL/GenBank/DDBJ databases">
        <authorList>
            <person name="Kaushik A."/>
        </authorList>
    </citation>
    <scope>NUCLEOTIDE SEQUENCE</scope>
    <source>
        <strain evidence="3">AG4-RS23</strain>
    </source>
</reference>
<protein>
    <submittedName>
        <fullName evidence="3">Uncharacterized protein</fullName>
    </submittedName>
</protein>
<feature type="region of interest" description="Disordered" evidence="2">
    <location>
        <begin position="1"/>
        <end position="23"/>
    </location>
</feature>
<sequence length="498" mass="54294">MNGNPAHMPSGPPRRTGSTPSVGLIPNITSSLRGVMMYNNNALNQAISQIEAIGDIQSELVNARSAHAQASKDLQICIERNATQTRQLQKAQDDLRAVTQNLHGAREQLSLLESRLAVVDRKSSSGQGPQHAKVQRLESALNVANQQIVELTKKLQMATSAAIAAQHSDNPVTEVDVLAQSSSRVQVLERRLATILGLSEQDLVMVVDRLETLAGPNASIILGEIFAHFKALRGEFDAILNAAQSYISRNAMLEATNTTIRDLHITAAPVVARPTIADARTEVDRNPPPRDSPVDEIEMDVERTEAARVARQSSRQNSSTTPSAQAQPGPPSQQRPSSIQPSDASQSAGVTSSTPTQPAFLAQETGSPQRKRQRTLTSGNTPEPLPRDDILHLYIRLVTATYKIRPIGTAPDGEKAGQNQLVCKLCETRHKDQPTFPVTVFPYDRDALPIVPPLIDAEPTRSQVQPWIEHIQQKHPKPYNTIMERAKPRPTTTVSTTS</sequence>
<accession>A0A8H3GLW7</accession>
<keyword evidence="1" id="KW-0175">Coiled coil</keyword>
<gene>
    <name evidence="3" type="ORF">RDB_LOCUS63042</name>
</gene>
<dbReference type="EMBL" id="CAJMWY010001059">
    <property type="protein sequence ID" value="CAE6457185.1"/>
    <property type="molecule type" value="Genomic_DNA"/>
</dbReference>
<evidence type="ECO:0000313" key="4">
    <source>
        <dbReference type="Proteomes" id="UP000663861"/>
    </source>
</evidence>
<feature type="compositionally biased region" description="Basic and acidic residues" evidence="2">
    <location>
        <begin position="279"/>
        <end position="288"/>
    </location>
</feature>
<feature type="compositionally biased region" description="Polar residues" evidence="2">
    <location>
        <begin position="311"/>
        <end position="321"/>
    </location>
</feature>
<feature type="region of interest" description="Disordered" evidence="2">
    <location>
        <begin position="278"/>
        <end position="387"/>
    </location>
</feature>
<organism evidence="3 4">
    <name type="scientific">Rhizoctonia solani</name>
    <dbReference type="NCBI Taxonomy" id="456999"/>
    <lineage>
        <taxon>Eukaryota</taxon>
        <taxon>Fungi</taxon>
        <taxon>Dikarya</taxon>
        <taxon>Basidiomycota</taxon>
        <taxon>Agaricomycotina</taxon>
        <taxon>Agaricomycetes</taxon>
        <taxon>Cantharellales</taxon>
        <taxon>Ceratobasidiaceae</taxon>
        <taxon>Rhizoctonia</taxon>
    </lineage>
</organism>
<evidence type="ECO:0000256" key="1">
    <source>
        <dbReference type="SAM" id="Coils"/>
    </source>
</evidence>
<feature type="coiled-coil region" evidence="1">
    <location>
        <begin position="81"/>
        <end position="161"/>
    </location>
</feature>
<evidence type="ECO:0000256" key="2">
    <source>
        <dbReference type="SAM" id="MobiDB-lite"/>
    </source>
</evidence>
<evidence type="ECO:0000313" key="3">
    <source>
        <dbReference type="EMBL" id="CAE6457185.1"/>
    </source>
</evidence>
<proteinExistence type="predicted"/>
<dbReference type="AlphaFoldDB" id="A0A8H3GLW7"/>
<feature type="compositionally biased region" description="Polar residues" evidence="2">
    <location>
        <begin position="343"/>
        <end position="357"/>
    </location>
</feature>
<name>A0A8H3GLW7_9AGAM</name>
<dbReference type="Proteomes" id="UP000663861">
    <property type="component" value="Unassembled WGS sequence"/>
</dbReference>
<comment type="caution">
    <text evidence="3">The sequence shown here is derived from an EMBL/GenBank/DDBJ whole genome shotgun (WGS) entry which is preliminary data.</text>
</comment>